<evidence type="ECO:0000256" key="14">
    <source>
        <dbReference type="SAM" id="SignalP"/>
    </source>
</evidence>
<organism evidence="16 17">
    <name type="scientific">Pygocentrus nattereri</name>
    <name type="common">Red-bellied piranha</name>
    <dbReference type="NCBI Taxonomy" id="42514"/>
    <lineage>
        <taxon>Eukaryota</taxon>
        <taxon>Metazoa</taxon>
        <taxon>Chordata</taxon>
        <taxon>Craniata</taxon>
        <taxon>Vertebrata</taxon>
        <taxon>Euteleostomi</taxon>
        <taxon>Actinopterygii</taxon>
        <taxon>Neopterygii</taxon>
        <taxon>Teleostei</taxon>
        <taxon>Ostariophysi</taxon>
        <taxon>Characiformes</taxon>
        <taxon>Characoidei</taxon>
        <taxon>Pygocentrus</taxon>
    </lineage>
</organism>
<protein>
    <recommendedName>
        <fullName evidence="4 12">Inhibin alpha chain</fullName>
    </recommendedName>
</protein>
<keyword evidence="11" id="KW-0325">Glycoprotein</keyword>
<feature type="signal peptide" evidence="14">
    <location>
        <begin position="1"/>
        <end position="28"/>
    </location>
</feature>
<dbReference type="InterPro" id="IPR017175">
    <property type="entry name" value="Inhibin_asu"/>
</dbReference>
<comment type="similarity">
    <text evidence="3 13">Belongs to the TGF-beta family.</text>
</comment>
<dbReference type="InterPro" id="IPR001839">
    <property type="entry name" value="TGF-b_C"/>
</dbReference>
<dbReference type="GeneID" id="108438170"/>
<evidence type="ECO:0000313" key="17">
    <source>
        <dbReference type="Proteomes" id="UP001501920"/>
    </source>
</evidence>
<dbReference type="CTD" id="3623"/>
<dbReference type="PANTHER" id="PTHR11848:SF117">
    <property type="entry name" value="INHIBIN ALPHA CHAIN"/>
    <property type="match status" value="1"/>
</dbReference>
<dbReference type="AlphaFoldDB" id="A0A3B4DKD3"/>
<dbReference type="PRINTS" id="PR00669">
    <property type="entry name" value="INHIBINA"/>
</dbReference>
<dbReference type="Proteomes" id="UP001501920">
    <property type="component" value="Chromosome 30"/>
</dbReference>
<evidence type="ECO:0000256" key="12">
    <source>
        <dbReference type="PIRNR" id="PIRNR037328"/>
    </source>
</evidence>
<keyword evidence="8 14" id="KW-0732">Signal</keyword>
<reference evidence="16 17" key="1">
    <citation type="submission" date="2020-10" db="EMBL/GenBank/DDBJ databases">
        <title>Pygocentrus nattereri (red-bellied piranha) genome, fPygNat1, primary haplotype.</title>
        <authorList>
            <person name="Myers G."/>
            <person name="Meyer A."/>
            <person name="Karagic N."/>
            <person name="Pippel M."/>
            <person name="Winkler S."/>
            <person name="Tracey A."/>
            <person name="Wood J."/>
            <person name="Formenti G."/>
            <person name="Howe K."/>
            <person name="Fedrigo O."/>
            <person name="Jarvis E.D."/>
        </authorList>
    </citation>
    <scope>NUCLEOTIDE SEQUENCE [LARGE SCALE GENOMIC DNA]</scope>
</reference>
<dbReference type="PROSITE" id="PS00250">
    <property type="entry name" value="TGF_BETA_1"/>
    <property type="match status" value="1"/>
</dbReference>
<feature type="domain" description="TGF-beta family profile" evidence="15">
    <location>
        <begin position="234"/>
        <end position="350"/>
    </location>
</feature>
<dbReference type="FunFam" id="2.10.90.10:FF:000061">
    <property type="entry name" value="Inhibin alpha chain"/>
    <property type="match status" value="1"/>
</dbReference>
<evidence type="ECO:0000256" key="7">
    <source>
        <dbReference type="ARBA" id="ARBA00022702"/>
    </source>
</evidence>
<dbReference type="Ensembl" id="ENSPNAT00000011448.2">
    <property type="protein sequence ID" value="ENSPNAP00000023918.1"/>
    <property type="gene ID" value="ENSPNAG00000000963.2"/>
</dbReference>
<dbReference type="Gene3D" id="2.60.120.970">
    <property type="match status" value="1"/>
</dbReference>
<evidence type="ECO:0000256" key="8">
    <source>
        <dbReference type="ARBA" id="ARBA00022729"/>
    </source>
</evidence>
<dbReference type="SMART" id="SM00204">
    <property type="entry name" value="TGFB"/>
    <property type="match status" value="1"/>
</dbReference>
<dbReference type="GeneTree" id="ENSGT00390000005935"/>
<evidence type="ECO:0000313" key="16">
    <source>
        <dbReference type="Ensembl" id="ENSPNAP00000023918.1"/>
    </source>
</evidence>
<keyword evidence="10" id="KW-1015">Disulfide bond</keyword>
<evidence type="ECO:0000259" key="15">
    <source>
        <dbReference type="PROSITE" id="PS51362"/>
    </source>
</evidence>
<accession>A0A3B4DKD3</accession>
<reference evidence="16" key="3">
    <citation type="submission" date="2025-09" db="UniProtKB">
        <authorList>
            <consortium name="Ensembl"/>
        </authorList>
    </citation>
    <scope>IDENTIFICATION</scope>
</reference>
<dbReference type="OMA" id="TYVFRPS"/>
<dbReference type="InterPro" id="IPR015615">
    <property type="entry name" value="TGF-beta-rel"/>
</dbReference>
<dbReference type="Pfam" id="PF00019">
    <property type="entry name" value="TGF_beta"/>
    <property type="match status" value="1"/>
</dbReference>
<evidence type="ECO:0000256" key="13">
    <source>
        <dbReference type="RuleBase" id="RU000354"/>
    </source>
</evidence>
<evidence type="ECO:0000256" key="5">
    <source>
        <dbReference type="ARBA" id="ARBA00022525"/>
    </source>
</evidence>
<evidence type="ECO:0000256" key="3">
    <source>
        <dbReference type="ARBA" id="ARBA00006656"/>
    </source>
</evidence>
<keyword evidence="5 12" id="KW-0964">Secreted</keyword>
<dbReference type="SUPFAM" id="SSF57501">
    <property type="entry name" value="Cystine-knot cytokines"/>
    <property type="match status" value="1"/>
</dbReference>
<dbReference type="GO" id="GO:0005179">
    <property type="term" value="F:hormone activity"/>
    <property type="evidence" value="ECO:0007669"/>
    <property type="project" value="UniProtKB-KW"/>
</dbReference>
<evidence type="ECO:0000256" key="9">
    <source>
        <dbReference type="ARBA" id="ARBA00023030"/>
    </source>
</evidence>
<evidence type="ECO:0000256" key="6">
    <source>
        <dbReference type="ARBA" id="ARBA00022685"/>
    </source>
</evidence>
<dbReference type="GO" id="GO:0005615">
    <property type="term" value="C:extracellular space"/>
    <property type="evidence" value="ECO:0007669"/>
    <property type="project" value="TreeGrafter"/>
</dbReference>
<sequence>MGIYTMCPALLTCTLIMLAVLIDRQSQACPGEDVPREVVLLWLKQRILEELGLEEPPLLTLQRPLGARVDRAAQHGASRVSRATRVERRHHQETSQVILFPSSDSTCLRTSNLSTSEASSHFTYYFQPSLDNQESVITSAHFWFYAGEAIADATPAPLYILTSHQELLQVAKKPAKSSPDGWTTYRLDRHLHTAMEVGPFMLQVRCPVCSCYSSEEEDKTPFLHLHTRPHAPDRARRASSIPWSPNAIEKLQRPSSEGINTDCKREQIEISFQELGWDNWIVHPKVFNFHYCHGNCSSLERTTTLLGINQCCAPVPESMKSLRFTTTSDGGFSFKYETLPNIIPEDCNCI</sequence>
<dbReference type="InterPro" id="IPR017948">
    <property type="entry name" value="TGFb_CS"/>
</dbReference>
<keyword evidence="6" id="KW-0165">Cleavage on pair of basic residues</keyword>
<comment type="function">
    <text evidence="1">Inhibins and activins inhibit and activate, respectively, the secretion of follitropin by the pituitary gland. Inhibins/activins are involved in regulating a number of diverse functions such as hypothalamic and pituitary hormone secretion, gonadal hormone secretion, germ cell development and maturation, erythroid differentiation, insulin secretion, nerve cell survival, embryonic axial development or bone growth, depending on their subunit composition. Inhibins appear to oppose the functions of activins.</text>
</comment>
<gene>
    <name evidence="16" type="primary">INHA</name>
</gene>
<dbReference type="InterPro" id="IPR029034">
    <property type="entry name" value="Cystine-knot_cytokine"/>
</dbReference>
<reference evidence="16" key="2">
    <citation type="submission" date="2025-08" db="UniProtKB">
        <authorList>
            <consortium name="Ensembl"/>
        </authorList>
    </citation>
    <scope>IDENTIFICATION</scope>
</reference>
<keyword evidence="7 12" id="KW-0372">Hormone</keyword>
<dbReference type="OrthoDB" id="9929039at2759"/>
<dbReference type="PANTHER" id="PTHR11848">
    <property type="entry name" value="TGF-BETA FAMILY"/>
    <property type="match status" value="1"/>
</dbReference>
<keyword evidence="17" id="KW-1185">Reference proteome</keyword>
<dbReference type="PIRSF" id="PIRSF037328">
    <property type="entry name" value="Inhibin_alpha_subunit"/>
    <property type="match status" value="1"/>
</dbReference>
<evidence type="ECO:0000256" key="2">
    <source>
        <dbReference type="ARBA" id="ARBA00004613"/>
    </source>
</evidence>
<comment type="subcellular location">
    <subcellularLocation>
        <location evidence="2">Secreted</location>
    </subcellularLocation>
</comment>
<dbReference type="STRING" id="42514.ENSPNAP00000023918"/>
<keyword evidence="9 12" id="KW-0339">Growth factor</keyword>
<dbReference type="GO" id="GO:0005125">
    <property type="term" value="F:cytokine activity"/>
    <property type="evidence" value="ECO:0007669"/>
    <property type="project" value="TreeGrafter"/>
</dbReference>
<dbReference type="RefSeq" id="XP_017571284.1">
    <property type="nucleotide sequence ID" value="XM_017715795.1"/>
</dbReference>
<proteinExistence type="inferred from homology"/>
<dbReference type="GO" id="GO:1900193">
    <property type="term" value="P:regulation of oocyte maturation"/>
    <property type="evidence" value="ECO:0007669"/>
    <property type="project" value="Ensembl"/>
</dbReference>
<name>A0A3B4DKD3_PYGNA</name>
<dbReference type="GO" id="GO:0008083">
    <property type="term" value="F:growth factor activity"/>
    <property type="evidence" value="ECO:0007669"/>
    <property type="project" value="UniProtKB-KW"/>
</dbReference>
<evidence type="ECO:0000256" key="10">
    <source>
        <dbReference type="ARBA" id="ARBA00023157"/>
    </source>
</evidence>
<dbReference type="Gene3D" id="2.10.90.10">
    <property type="entry name" value="Cystine-knot cytokines"/>
    <property type="match status" value="1"/>
</dbReference>
<evidence type="ECO:0000256" key="1">
    <source>
        <dbReference type="ARBA" id="ARBA00002588"/>
    </source>
</evidence>
<feature type="chain" id="PRO_5017454583" description="Inhibin alpha chain" evidence="14">
    <location>
        <begin position="29"/>
        <end position="350"/>
    </location>
</feature>
<evidence type="ECO:0000256" key="4">
    <source>
        <dbReference type="ARBA" id="ARBA00019280"/>
    </source>
</evidence>
<dbReference type="PROSITE" id="PS51362">
    <property type="entry name" value="TGF_BETA_2"/>
    <property type="match status" value="1"/>
</dbReference>
<evidence type="ECO:0000256" key="11">
    <source>
        <dbReference type="ARBA" id="ARBA00023180"/>
    </source>
</evidence>